<evidence type="ECO:0000313" key="18">
    <source>
        <dbReference type="Proteomes" id="UP001558613"/>
    </source>
</evidence>
<evidence type="ECO:0000256" key="8">
    <source>
        <dbReference type="ARBA" id="ARBA00023136"/>
    </source>
</evidence>
<evidence type="ECO:0000256" key="2">
    <source>
        <dbReference type="ARBA" id="ARBA00006351"/>
    </source>
</evidence>
<evidence type="ECO:0000256" key="10">
    <source>
        <dbReference type="ARBA" id="ARBA00037301"/>
    </source>
</evidence>
<comment type="function">
    <text evidence="10">Glycosyltransferase which elongates the O-linked glucose attached to EGF-like repeats in the extracellular domain of Notch proteins by catalyzing the addition of xylose.</text>
</comment>
<evidence type="ECO:0000313" key="17">
    <source>
        <dbReference type="EMBL" id="KAL1275732.1"/>
    </source>
</evidence>
<comment type="caution">
    <text evidence="17">The sequence shown here is derived from an EMBL/GenBank/DDBJ whole genome shotgun (WGS) entry which is preliminary data.</text>
</comment>
<evidence type="ECO:0000256" key="4">
    <source>
        <dbReference type="ARBA" id="ARBA00022679"/>
    </source>
</evidence>
<evidence type="ECO:0000256" key="3">
    <source>
        <dbReference type="ARBA" id="ARBA00022676"/>
    </source>
</evidence>
<dbReference type="PANTHER" id="PTHR46012:SF3">
    <property type="entry name" value="GLUCOSIDE XYLOSYLTRANSFERASE 1"/>
    <property type="match status" value="1"/>
</dbReference>
<keyword evidence="16" id="KW-0732">Signal</keyword>
<evidence type="ECO:0000256" key="15">
    <source>
        <dbReference type="SAM" id="MobiDB-lite"/>
    </source>
</evidence>
<evidence type="ECO:0000256" key="7">
    <source>
        <dbReference type="ARBA" id="ARBA00022989"/>
    </source>
</evidence>
<dbReference type="InterPro" id="IPR002495">
    <property type="entry name" value="Glyco_trans_8"/>
</dbReference>
<dbReference type="InterPro" id="IPR051993">
    <property type="entry name" value="Glycosyltransferase_8"/>
</dbReference>
<keyword evidence="18" id="KW-1185">Reference proteome</keyword>
<feature type="region of interest" description="Disordered" evidence="15">
    <location>
        <begin position="544"/>
        <end position="578"/>
    </location>
</feature>
<feature type="compositionally biased region" description="Basic and acidic residues" evidence="15">
    <location>
        <begin position="548"/>
        <end position="571"/>
    </location>
</feature>
<dbReference type="Gene3D" id="3.90.550.10">
    <property type="entry name" value="Spore Coat Polysaccharide Biosynthesis Protein SpsA, Chain A"/>
    <property type="match status" value="1"/>
</dbReference>
<gene>
    <name evidence="17" type="ORF">QQF64_035355</name>
</gene>
<keyword evidence="5" id="KW-0812">Transmembrane</keyword>
<dbReference type="Proteomes" id="UP001558613">
    <property type="component" value="Unassembled WGS sequence"/>
</dbReference>
<dbReference type="PANTHER" id="PTHR46012">
    <property type="entry name" value="IP22168P"/>
    <property type="match status" value="1"/>
</dbReference>
<comment type="catalytic activity">
    <reaction evidence="14">
        <text>3-O-(beta-D-glucosyl)-L-seryl-[EGF-like domain protein] + UDP-alpha-D-xylose = 3-O-[alpha-D-xylosyl-(1-&gt;3)-beta-D-glucosyl]-L-seryl-[EGF-like domain protein] + UDP + H(+)</text>
        <dbReference type="Rhea" id="RHEA:56064"/>
        <dbReference type="Rhea" id="RHEA-COMP:14610"/>
        <dbReference type="Rhea" id="RHEA-COMP:14611"/>
        <dbReference type="ChEBI" id="CHEBI:15378"/>
        <dbReference type="ChEBI" id="CHEBI:57632"/>
        <dbReference type="ChEBI" id="CHEBI:58223"/>
        <dbReference type="ChEBI" id="CHEBI:140575"/>
        <dbReference type="ChEBI" id="CHEBI:140576"/>
        <dbReference type="EC" id="2.4.2.42"/>
    </reaction>
</comment>
<evidence type="ECO:0000256" key="13">
    <source>
        <dbReference type="ARBA" id="ARBA00042608"/>
    </source>
</evidence>
<feature type="signal peptide" evidence="16">
    <location>
        <begin position="1"/>
        <end position="28"/>
    </location>
</feature>
<dbReference type="SUPFAM" id="SSF53448">
    <property type="entry name" value="Nucleotide-diphospho-sugar transferases"/>
    <property type="match status" value="1"/>
</dbReference>
<keyword evidence="8" id="KW-0472">Membrane</keyword>
<keyword evidence="9" id="KW-0325">Glycoprotein</keyword>
<feature type="chain" id="PRO_5046539999" description="Glucoside xylosyltransferase 1" evidence="16">
    <location>
        <begin position="29"/>
        <end position="578"/>
    </location>
</feature>
<comment type="similarity">
    <text evidence="2">Belongs to the glycosyltransferase 8 family.</text>
</comment>
<accession>A0ABR3NFJ1</accession>
<comment type="subcellular location">
    <subcellularLocation>
        <location evidence="1">Membrane</location>
        <topology evidence="1">Single-pass type II membrane protein</topology>
    </subcellularLocation>
</comment>
<keyword evidence="7" id="KW-1133">Transmembrane helix</keyword>
<evidence type="ECO:0000256" key="9">
    <source>
        <dbReference type="ARBA" id="ARBA00023180"/>
    </source>
</evidence>
<evidence type="ECO:0000256" key="16">
    <source>
        <dbReference type="SAM" id="SignalP"/>
    </source>
</evidence>
<evidence type="ECO:0000256" key="14">
    <source>
        <dbReference type="ARBA" id="ARBA00049181"/>
    </source>
</evidence>
<evidence type="ECO:0000256" key="12">
    <source>
        <dbReference type="ARBA" id="ARBA00041060"/>
    </source>
</evidence>
<evidence type="ECO:0000256" key="11">
    <source>
        <dbReference type="ARBA" id="ARBA00038854"/>
    </source>
</evidence>
<organism evidence="17 18">
    <name type="scientific">Cirrhinus molitorella</name>
    <name type="common">mud carp</name>
    <dbReference type="NCBI Taxonomy" id="172907"/>
    <lineage>
        <taxon>Eukaryota</taxon>
        <taxon>Metazoa</taxon>
        <taxon>Chordata</taxon>
        <taxon>Craniata</taxon>
        <taxon>Vertebrata</taxon>
        <taxon>Euteleostomi</taxon>
        <taxon>Actinopterygii</taxon>
        <taxon>Neopterygii</taxon>
        <taxon>Teleostei</taxon>
        <taxon>Ostariophysi</taxon>
        <taxon>Cypriniformes</taxon>
        <taxon>Cyprinidae</taxon>
        <taxon>Labeoninae</taxon>
        <taxon>Labeonini</taxon>
        <taxon>Cirrhinus</taxon>
    </lineage>
</organism>
<sequence>MRVYLRTFSLCIVIALLSLVFLFSKHDAESFKAGLKQVRAPLEPSVAKNFNGVKSKQRPTVTASHSLRNVAHKVNSPGKRETSMQLAVVACGERHGEAVNMLKTAAVLSSRALRFHIFAEEQLHSNIKTALDSWPAFIRAKFSYVVHPISFPHENHEEWSQLFKPCASQRLFLPMILKEVDSLLYVDTDVLFLQPVELIWDMLTHFNSTQLVAMAPEHEEPRIAWYSRFSRHPYYGKTGINSGVMLMNLTRMRMAQFKNDMTSVGLRWDELLMPLLQKYKLNITWGDQDIINIIFHYNPEMVFTFPCHWNYRPDHCIYGSNCIPAEEEGVFILHGNRGVFHSDKQPAFKAVYDAFKHYPFGEDLIASFLLPLEAALNGTTHTYCGKVSHFFTRGLGKSVRRIQRMTPVGNYSHVKGDSAESPAALWEHLSPTDANYLAHEPSPLCGRSEGSESAGSANLANVASNQWLSGGCETAREAPSVSQVSQFTPESTSLCAVSIQFELFSLIKKPSELDADVCRLRITVKGAEVQKVLRLPKRMCRYRQGNTHPDRCRTQDSPDARGDAVHWDIETPSKINQS</sequence>
<keyword evidence="4" id="KW-0808">Transferase</keyword>
<keyword evidence="3" id="KW-0328">Glycosyltransferase</keyword>
<proteinExistence type="inferred from homology"/>
<evidence type="ECO:0000256" key="1">
    <source>
        <dbReference type="ARBA" id="ARBA00004606"/>
    </source>
</evidence>
<dbReference type="EMBL" id="JAYMGO010000004">
    <property type="protein sequence ID" value="KAL1275732.1"/>
    <property type="molecule type" value="Genomic_DNA"/>
</dbReference>
<dbReference type="CDD" id="cd06430">
    <property type="entry name" value="GT8_like_2"/>
    <property type="match status" value="1"/>
</dbReference>
<keyword evidence="6" id="KW-0735">Signal-anchor</keyword>
<dbReference type="InterPro" id="IPR029044">
    <property type="entry name" value="Nucleotide-diphossugar_trans"/>
</dbReference>
<dbReference type="EC" id="2.4.2.42" evidence="11"/>
<evidence type="ECO:0000256" key="5">
    <source>
        <dbReference type="ARBA" id="ARBA00022692"/>
    </source>
</evidence>
<evidence type="ECO:0000256" key="6">
    <source>
        <dbReference type="ARBA" id="ARBA00022968"/>
    </source>
</evidence>
<reference evidence="17 18" key="1">
    <citation type="submission" date="2023-09" db="EMBL/GenBank/DDBJ databases">
        <authorList>
            <person name="Wang M."/>
        </authorList>
    </citation>
    <scope>NUCLEOTIDE SEQUENCE [LARGE SCALE GENOMIC DNA]</scope>
    <source>
        <strain evidence="17">GT-2023</strain>
        <tissue evidence="17">Liver</tissue>
    </source>
</reference>
<name>A0ABR3NFJ1_9TELE</name>
<dbReference type="Pfam" id="PF01501">
    <property type="entry name" value="Glyco_transf_8"/>
    <property type="match status" value="1"/>
</dbReference>
<protein>
    <recommendedName>
        <fullName evidence="12">Glucoside xylosyltransferase 1</fullName>
        <ecNumber evidence="11">2.4.2.42</ecNumber>
    </recommendedName>
    <alternativeName>
        <fullName evidence="13">Glycosyltransferase 8 domain-containing protein 3</fullName>
    </alternativeName>
</protein>